<reference evidence="9 10" key="1">
    <citation type="submission" date="2018-09" db="EMBL/GenBank/DDBJ databases">
        <title>whole genome sequence of T. equiperdum IVM-t1 strain.</title>
        <authorList>
            <person name="Suganuma K."/>
        </authorList>
    </citation>
    <scope>NUCLEOTIDE SEQUENCE [LARGE SCALE GENOMIC DNA]</scope>
    <source>
        <strain evidence="9 10">IVM-t1</strain>
    </source>
</reference>
<comment type="caution">
    <text evidence="9">The sequence shown here is derived from an EMBL/GenBank/DDBJ whole genome shotgun (WGS) entry which is preliminary data.</text>
</comment>
<evidence type="ECO:0000256" key="6">
    <source>
        <dbReference type="ARBA" id="ARBA00023134"/>
    </source>
</evidence>
<dbReference type="InterPro" id="IPR020568">
    <property type="entry name" value="Ribosomal_Su5_D2-typ_SF"/>
</dbReference>
<evidence type="ECO:0000256" key="3">
    <source>
        <dbReference type="ARBA" id="ARBA00022741"/>
    </source>
</evidence>
<dbReference type="InterPro" id="IPR009022">
    <property type="entry name" value="EFG_III"/>
</dbReference>
<dbReference type="InterPro" id="IPR000795">
    <property type="entry name" value="T_Tr_GTP-bd_dom"/>
</dbReference>
<evidence type="ECO:0000313" key="10">
    <source>
        <dbReference type="Proteomes" id="UP000266743"/>
    </source>
</evidence>
<evidence type="ECO:0000256" key="2">
    <source>
        <dbReference type="ARBA" id="ARBA00005870"/>
    </source>
</evidence>
<evidence type="ECO:0000256" key="7">
    <source>
        <dbReference type="HAMAP-Rule" id="MF_03061"/>
    </source>
</evidence>
<dbReference type="PANTHER" id="PTHR43636">
    <property type="entry name" value="ELONGATION FACTOR G, MITOCHONDRIAL"/>
    <property type="match status" value="1"/>
</dbReference>
<feature type="binding site" evidence="7">
    <location>
        <begin position="103"/>
        <end position="107"/>
    </location>
    <ligand>
        <name>GTP</name>
        <dbReference type="ChEBI" id="CHEBI:37565"/>
    </ligand>
</feature>
<proteinExistence type="inferred from homology"/>
<dbReference type="Pfam" id="PF22042">
    <property type="entry name" value="EF-G_D2"/>
    <property type="match status" value="1"/>
</dbReference>
<dbReference type="Pfam" id="PF00009">
    <property type="entry name" value="GTP_EFTU"/>
    <property type="match status" value="1"/>
</dbReference>
<dbReference type="InterPro" id="IPR027417">
    <property type="entry name" value="P-loop_NTPase"/>
</dbReference>
<dbReference type="FunFam" id="3.40.50.300:FF:000029">
    <property type="entry name" value="Elongation factor G"/>
    <property type="match status" value="1"/>
</dbReference>
<comment type="similarity">
    <text evidence="2">Belongs to the TRAFAC class translation factor GTPase superfamily. Classic translation factor GTPase family. EF-G/EF-2 subfamily.</text>
</comment>
<dbReference type="AlphaFoldDB" id="A0A3L6KW58"/>
<dbReference type="InterPro" id="IPR004540">
    <property type="entry name" value="Transl_elong_EFG/EF2"/>
</dbReference>
<dbReference type="InterPro" id="IPR000640">
    <property type="entry name" value="EFG_V-like"/>
</dbReference>
<dbReference type="SUPFAM" id="SSF54980">
    <property type="entry name" value="EF-G C-terminal domain-like"/>
    <property type="match status" value="2"/>
</dbReference>
<dbReference type="FunFam" id="3.30.70.240:FF:000001">
    <property type="entry name" value="Elongation factor G"/>
    <property type="match status" value="1"/>
</dbReference>
<dbReference type="SMART" id="SM00838">
    <property type="entry name" value="EFG_C"/>
    <property type="match status" value="1"/>
</dbReference>
<keyword evidence="3 7" id="KW-0547">Nucleotide-binding</keyword>
<sequence length="746" mass="83971">MRRFCDVVFYPNRFYRLASSAFLKNIDKLRNIGISAHIDSGKTTVTERILFYTGRIDKIHEVKGGSEVGATMDSMELEKERGITIRSAATQCKWGDHLINIIDTPGHVDFTIEVERALRVLDGAVMLMCGVGGVQSQTLTVDRQMKRYGVPRVCFINKLDRDNANPRRALEMARERLGVNAAFIHLNMGVAQDFEGVVDVIESRAVYFDGKNGEKIRFEDIPSYIADDVVATRKELISRLADCDAEMEHVFLNDVEPTAEQIHSAIRRTTIANKFVPVLVGSAYKNKGIQLLLDAVCRYLPSPMEKPNSGYSVTKVKDDEGNVANVKGEIVPLATDDEKPLVAAIFKLEETKKTGLLNYIRVYQGKMRREHLMNVRSGKTFLPQKLVRMHANSTDQIDEVRAGDICAIQGEIDASSGDTIVKAGVTAGQLITCEDMYVPPRVISASVKINNDRDSSKLRERMGAFMREDPTFCFYRNTETNEDIVEGMGELHLDIYIERLKREYDLEVVLGKPTVNYREVITERKELDFVYKRQSGGAGQWAQLKGFIDVLPIDMSVEKGVKNKVTVKCSNGDVREALQKSVVKQLERKIFVKGELMGAPVWGVHFHLSGGAMHEVDSTDLAFRNATQELWETLLPQLKPTLVEPYMVVEITVPSTCMTDVSTEFAKREGVVTETTISGTDAIIRGETALDTMFGFISDLRRLTKGQGDFGMQFKEYRPMQQYKAQCRMDERNKDLGRKLYRLSGQ</sequence>
<dbReference type="GO" id="GO:0005525">
    <property type="term" value="F:GTP binding"/>
    <property type="evidence" value="ECO:0007669"/>
    <property type="project" value="UniProtKB-UniRule"/>
</dbReference>
<dbReference type="CDD" id="cd04091">
    <property type="entry name" value="mtEFG1_II_like"/>
    <property type="match status" value="1"/>
</dbReference>
<dbReference type="CDD" id="cd01886">
    <property type="entry name" value="EF-G"/>
    <property type="match status" value="1"/>
</dbReference>
<accession>A0A3L6KW58</accession>
<dbReference type="Gene3D" id="3.40.50.300">
    <property type="entry name" value="P-loop containing nucleotide triphosphate hydrolases"/>
    <property type="match status" value="1"/>
</dbReference>
<evidence type="ECO:0000313" key="9">
    <source>
        <dbReference type="EMBL" id="RHW68624.1"/>
    </source>
</evidence>
<keyword evidence="5 7" id="KW-0648">Protein biosynthesis</keyword>
<dbReference type="GO" id="GO:0070125">
    <property type="term" value="P:mitochondrial translational elongation"/>
    <property type="evidence" value="ECO:0007669"/>
    <property type="project" value="UniProtKB-UniRule"/>
</dbReference>
<comment type="function">
    <text evidence="7">Mitochondrial GTPase that catalyzes the GTP-dependent ribosomal translocation step during translation elongation. During this step, the ribosome changes from the pre-translocational (PRE) to the post-translocational (POST) state as the newly formed A-site-bound peptidyl-tRNA and P-site-bound deacylated tRNA move to the P and E sites, respectively. Catalyzes the coordinated movement of the two tRNA molecules, the mRNA and conformational changes in the ribosome.</text>
</comment>
<dbReference type="NCBIfam" id="TIGR00231">
    <property type="entry name" value="small_GTP"/>
    <property type="match status" value="1"/>
</dbReference>
<dbReference type="InterPro" id="IPR009000">
    <property type="entry name" value="Transl_B-barrel_sf"/>
</dbReference>
<comment type="similarity">
    <text evidence="7">Belongs to the GTP-binding elongation factor family. EF-G/EF-2 subfamily.</text>
</comment>
<comment type="pathway">
    <text evidence="7">Protein biosynthesis; polypeptide chain elongation.</text>
</comment>
<dbReference type="InterPro" id="IPR014721">
    <property type="entry name" value="Ribsml_uS5_D2-typ_fold_subgr"/>
</dbReference>
<organism evidence="9 10">
    <name type="scientific">Trypanosoma brucei equiperdum</name>
    <dbReference type="NCBI Taxonomy" id="630700"/>
    <lineage>
        <taxon>Eukaryota</taxon>
        <taxon>Discoba</taxon>
        <taxon>Euglenozoa</taxon>
        <taxon>Kinetoplastea</taxon>
        <taxon>Metakinetoplastina</taxon>
        <taxon>Trypanosomatida</taxon>
        <taxon>Trypanosomatidae</taxon>
        <taxon>Trypanosoma</taxon>
    </lineage>
</organism>
<dbReference type="Proteomes" id="UP000266743">
    <property type="component" value="Chromosome 10"/>
</dbReference>
<dbReference type="Gene3D" id="3.30.70.870">
    <property type="entry name" value="Elongation Factor G (Translational Gtpase), domain 3"/>
    <property type="match status" value="1"/>
</dbReference>
<dbReference type="HAMAP" id="MF_00054_B">
    <property type="entry name" value="EF_G_EF_2_B"/>
    <property type="match status" value="1"/>
</dbReference>
<dbReference type="PANTHER" id="PTHR43636:SF2">
    <property type="entry name" value="ELONGATION FACTOR G, MITOCHONDRIAL"/>
    <property type="match status" value="1"/>
</dbReference>
<feature type="binding site" evidence="7">
    <location>
        <begin position="157"/>
        <end position="160"/>
    </location>
    <ligand>
        <name>GTP</name>
        <dbReference type="ChEBI" id="CHEBI:37565"/>
    </ligand>
</feature>
<dbReference type="CDD" id="cd16262">
    <property type="entry name" value="EFG_III"/>
    <property type="match status" value="1"/>
</dbReference>
<dbReference type="Gene3D" id="3.30.70.240">
    <property type="match status" value="1"/>
</dbReference>
<dbReference type="NCBIfam" id="TIGR00484">
    <property type="entry name" value="EF-G"/>
    <property type="match status" value="1"/>
</dbReference>
<dbReference type="GO" id="GO:0003924">
    <property type="term" value="F:GTPase activity"/>
    <property type="evidence" value="ECO:0007669"/>
    <property type="project" value="UniProtKB-UniRule"/>
</dbReference>
<dbReference type="SUPFAM" id="SSF50447">
    <property type="entry name" value="Translation proteins"/>
    <property type="match status" value="1"/>
</dbReference>
<evidence type="ECO:0000259" key="8">
    <source>
        <dbReference type="PROSITE" id="PS51722"/>
    </source>
</evidence>
<dbReference type="SMART" id="SM00889">
    <property type="entry name" value="EFG_IV"/>
    <property type="match status" value="1"/>
</dbReference>
<dbReference type="CDD" id="cd03713">
    <property type="entry name" value="EFG_mtEFG_C"/>
    <property type="match status" value="1"/>
</dbReference>
<dbReference type="UniPathway" id="UPA00345"/>
<keyword evidence="7" id="KW-0496">Mitochondrion</keyword>
<evidence type="ECO:0000256" key="1">
    <source>
        <dbReference type="ARBA" id="ARBA00004173"/>
    </source>
</evidence>
<dbReference type="PROSITE" id="PS00301">
    <property type="entry name" value="G_TR_1"/>
    <property type="match status" value="1"/>
</dbReference>
<gene>
    <name evidence="9" type="primary">EF-G1</name>
    <name evidence="9" type="ORF">DPX39_100055700</name>
</gene>
<feature type="binding site" evidence="7">
    <location>
        <begin position="36"/>
        <end position="43"/>
    </location>
    <ligand>
        <name>GTP</name>
        <dbReference type="ChEBI" id="CHEBI:37565"/>
    </ligand>
</feature>
<evidence type="ECO:0000256" key="4">
    <source>
        <dbReference type="ARBA" id="ARBA00022768"/>
    </source>
</evidence>
<keyword evidence="6 7" id="KW-0342">GTP-binding</keyword>
<dbReference type="Pfam" id="PF00679">
    <property type="entry name" value="EFG_C"/>
    <property type="match status" value="1"/>
</dbReference>
<name>A0A3L6KW58_9TRYP</name>
<dbReference type="Gene3D" id="2.40.30.10">
    <property type="entry name" value="Translation factors"/>
    <property type="match status" value="1"/>
</dbReference>
<dbReference type="InterPro" id="IPR053905">
    <property type="entry name" value="EF-G-like_DII"/>
</dbReference>
<dbReference type="Pfam" id="PF14492">
    <property type="entry name" value="EFG_III"/>
    <property type="match status" value="1"/>
</dbReference>
<dbReference type="EMBL" id="QSBY01000010">
    <property type="protein sequence ID" value="RHW68624.1"/>
    <property type="molecule type" value="Genomic_DNA"/>
</dbReference>
<dbReference type="GO" id="GO:0005739">
    <property type="term" value="C:mitochondrion"/>
    <property type="evidence" value="ECO:0007669"/>
    <property type="project" value="UniProtKB-SubCell"/>
</dbReference>
<keyword evidence="4 7" id="KW-0251">Elongation factor</keyword>
<comment type="subcellular location">
    <subcellularLocation>
        <location evidence="1 7">Mitochondrion</location>
    </subcellularLocation>
</comment>
<dbReference type="PRINTS" id="PR00315">
    <property type="entry name" value="ELONGATNFCT"/>
</dbReference>
<dbReference type="InterPro" id="IPR035647">
    <property type="entry name" value="EFG_III/V"/>
</dbReference>
<dbReference type="InterPro" id="IPR005517">
    <property type="entry name" value="Transl_elong_EFG/EF2_IV"/>
</dbReference>
<dbReference type="SUPFAM" id="SSF54211">
    <property type="entry name" value="Ribosomal protein S5 domain 2-like"/>
    <property type="match status" value="1"/>
</dbReference>
<dbReference type="Pfam" id="PF03764">
    <property type="entry name" value="EFG_IV"/>
    <property type="match status" value="1"/>
</dbReference>
<dbReference type="InterPro" id="IPR041095">
    <property type="entry name" value="EFG_II"/>
</dbReference>
<dbReference type="Gene3D" id="3.30.230.10">
    <property type="match status" value="1"/>
</dbReference>
<dbReference type="InterPro" id="IPR035649">
    <property type="entry name" value="EFG_V"/>
</dbReference>
<feature type="domain" description="Tr-type G" evidence="8">
    <location>
        <begin position="27"/>
        <end position="304"/>
    </location>
</feature>
<dbReference type="InterPro" id="IPR031157">
    <property type="entry name" value="G_TR_CS"/>
</dbReference>
<dbReference type="InterPro" id="IPR005225">
    <property type="entry name" value="Small_GTP-bd"/>
</dbReference>
<protein>
    <recommendedName>
        <fullName evidence="7">Elongation factor G, mitochondrial</fullName>
        <shortName evidence="7">EF-Gmt</shortName>
    </recommendedName>
    <alternativeName>
        <fullName evidence="7">Elongation factor G 1, mitochondrial</fullName>
        <shortName evidence="7">mEF-G 1</shortName>
    </alternativeName>
    <alternativeName>
        <fullName evidence="7">Elongation factor G1</fullName>
    </alternativeName>
</protein>
<evidence type="ECO:0000256" key="5">
    <source>
        <dbReference type="ARBA" id="ARBA00022917"/>
    </source>
</evidence>
<dbReference type="PROSITE" id="PS51722">
    <property type="entry name" value="G_TR_2"/>
    <property type="match status" value="1"/>
</dbReference>
<dbReference type="SUPFAM" id="SSF52540">
    <property type="entry name" value="P-loop containing nucleoside triphosphate hydrolases"/>
    <property type="match status" value="1"/>
</dbReference>
<dbReference type="GO" id="GO:0003746">
    <property type="term" value="F:translation elongation factor activity"/>
    <property type="evidence" value="ECO:0007669"/>
    <property type="project" value="UniProtKB-UniRule"/>
</dbReference>
<dbReference type="FunFam" id="2.40.30.10:FF:000175">
    <property type="entry name" value="Elongation factor G, mitochondrial"/>
    <property type="match status" value="1"/>
</dbReference>